<dbReference type="Proteomes" id="UP000178042">
    <property type="component" value="Unassembled WGS sequence"/>
</dbReference>
<evidence type="ECO:0000256" key="1">
    <source>
        <dbReference type="SAM" id="MobiDB-lite"/>
    </source>
</evidence>
<protein>
    <submittedName>
        <fullName evidence="2">Uncharacterized protein</fullName>
    </submittedName>
</protein>
<dbReference type="Gene3D" id="3.40.50.1820">
    <property type="entry name" value="alpha/beta hydrolase"/>
    <property type="match status" value="1"/>
</dbReference>
<organism evidence="2 3">
    <name type="scientific">Candidatus Kaiserbacteria bacterium RIFCSPHIGHO2_02_FULL_49_16</name>
    <dbReference type="NCBI Taxonomy" id="1798490"/>
    <lineage>
        <taxon>Bacteria</taxon>
        <taxon>Candidatus Kaiseribacteriota</taxon>
    </lineage>
</organism>
<dbReference type="InterPro" id="IPR003386">
    <property type="entry name" value="LACT/PDAT_acylTrfase"/>
</dbReference>
<name>A0A1F6DD58_9BACT</name>
<feature type="region of interest" description="Disordered" evidence="1">
    <location>
        <begin position="821"/>
        <end position="841"/>
    </location>
</feature>
<dbReference type="InterPro" id="IPR029058">
    <property type="entry name" value="AB_hydrolase_fold"/>
</dbReference>
<gene>
    <name evidence="2" type="ORF">A3C86_02425</name>
</gene>
<proteinExistence type="predicted"/>
<dbReference type="GO" id="GO:0008374">
    <property type="term" value="F:O-acyltransferase activity"/>
    <property type="evidence" value="ECO:0007669"/>
    <property type="project" value="InterPro"/>
</dbReference>
<reference evidence="2 3" key="1">
    <citation type="journal article" date="2016" name="Nat. Commun.">
        <title>Thousands of microbial genomes shed light on interconnected biogeochemical processes in an aquifer system.</title>
        <authorList>
            <person name="Anantharaman K."/>
            <person name="Brown C.T."/>
            <person name="Hug L.A."/>
            <person name="Sharon I."/>
            <person name="Castelle C.J."/>
            <person name="Probst A.J."/>
            <person name="Thomas B.C."/>
            <person name="Singh A."/>
            <person name="Wilkins M.J."/>
            <person name="Karaoz U."/>
            <person name="Brodie E.L."/>
            <person name="Williams K.H."/>
            <person name="Hubbard S.S."/>
            <person name="Banfield J.F."/>
        </authorList>
    </citation>
    <scope>NUCLEOTIDE SEQUENCE [LARGE SCALE GENOMIC DNA]</scope>
</reference>
<dbReference type="SUPFAM" id="SSF53474">
    <property type="entry name" value="alpha/beta-Hydrolases"/>
    <property type="match status" value="1"/>
</dbReference>
<dbReference type="AlphaFoldDB" id="A0A1F6DD58"/>
<comment type="caution">
    <text evidence="2">The sequence shown here is derived from an EMBL/GenBank/DDBJ whole genome shotgun (WGS) entry which is preliminary data.</text>
</comment>
<dbReference type="EMBL" id="MFLD01000028">
    <property type="protein sequence ID" value="OGG59257.1"/>
    <property type="molecule type" value="Genomic_DNA"/>
</dbReference>
<sequence>MRNMRNMRATDLINRLPSCFARAGAASCALGLIFALGLYASPQTAKAQDAIVTSEPTFRAEHAGKSIYNGNPVNIFLAPEIATIHSSELVAVDGSWIIEETQPWGRDVPLERGIFILKRMNPEKVGFLAALSEDSFEGGTAVRGKNYDFAHVSFSASATTTHAISFSLPYLGAAGVPSGLYGLFVAEVPATKLTSDPETGDGTTSEFTDEDMEKILAGDPSYAYVYAPIRYSFPAGFNYINDGPPPCAKDCFSNVLFLPGIESSRLYRAQVVGNEEKKLWEPGVNDELRDLWLTTEGESIRDVYTKENDVVDELPVVGKNIYKSLISKMDEMKTQEKIKDWKAIPYDWRLSLDDVLSYGNNVGGKIYYSGNNRATSTPYIIQELRRLAKNSKSKKVTVIAHSNGGLVAKRLTEILGDEASQLIDKMILVAVPQVGTPMAIAAGLHGYDQAHLGGLITDEEDARTFSSTTPMIYNLMPSAGYLAQVKDAVVKFEISLALSDWIDNYGNLIRSENELRDFLTGYFGKVDAKTGDIDQPIKMNYSMLTDAEEIHAMLDAWTPPDGISLIQIAGWGVPKTVSGITYKGKKGGGVKPEMEFTIDGDGTVVVPSALWTSASASTTNYWVDLATYNKIGNKITHHSLLDIDHGSILEVEGLEKFIADVITNSTKPLTDYEHLSNASPESVVKRLRYALHSPLTLDLYDDQGNHTGIATSTGQVEENIPGTYFVQFGDTKYIFADTGTPQHIVMSGYDTGTFTFEIGEMQGDTVVASTTFADVPVTPQTQVRFDVLSGIGSASALSVDTNGDGTVDSSYASSTGQLIVPEAPPAESTPAPSGGGGGIPSLLPQGTSTVSVVATTTSVIATTTPVVANVLQQEIATSAIPVIVDNQIKKPIQVAIKVPLKKKNNVIATSINKESKPNSQVASVAQATNGGLWLWVRHWIMNTIYSLLKL</sequence>
<dbReference type="PANTHER" id="PTHR11440">
    <property type="entry name" value="LECITHIN-CHOLESTEROL ACYLTRANSFERASE-RELATED"/>
    <property type="match status" value="1"/>
</dbReference>
<dbReference type="Pfam" id="PF02450">
    <property type="entry name" value="LCAT"/>
    <property type="match status" value="1"/>
</dbReference>
<evidence type="ECO:0000313" key="3">
    <source>
        <dbReference type="Proteomes" id="UP000178042"/>
    </source>
</evidence>
<accession>A0A1F6DD58</accession>
<dbReference type="GO" id="GO:0006629">
    <property type="term" value="P:lipid metabolic process"/>
    <property type="evidence" value="ECO:0007669"/>
    <property type="project" value="InterPro"/>
</dbReference>
<evidence type="ECO:0000313" key="2">
    <source>
        <dbReference type="EMBL" id="OGG59257.1"/>
    </source>
</evidence>